<sequence>MATPYSNVSTQNFLLACLFFLLAINVNLAAAISSNFTEFTDDGSLIIQGDAKIWADGSLALPTDPSVGFTTSRALYATPVPIWDSTTGNVASFVTSFSFIIKDFEDYNPADGLVFFLAPFGTEIPKESTGGRFGIINGKDAFNQIVAVEFDTFINPWDSSPRHIGIDVNSLISLKTVPWNKVAGSLEKVTIIYDSQTKTLSVLVIHENGQISTISQEIDLKVVLPEEVSVGFSATTTSGGRERHDIYSWSFTSTLNTNGATENIKIASYA</sequence>
<evidence type="ECO:0000259" key="6">
    <source>
        <dbReference type="Pfam" id="PF00139"/>
    </source>
</evidence>
<dbReference type="CDD" id="cd06899">
    <property type="entry name" value="lectin_legume_LecRK_Arcelin_ConA"/>
    <property type="match status" value="1"/>
</dbReference>
<evidence type="ECO:0000256" key="2">
    <source>
        <dbReference type="ARBA" id="ARBA00022723"/>
    </source>
</evidence>
<dbReference type="Gene3D" id="2.60.120.200">
    <property type="match status" value="1"/>
</dbReference>
<dbReference type="GO" id="GO:0030246">
    <property type="term" value="F:carbohydrate binding"/>
    <property type="evidence" value="ECO:0007669"/>
    <property type="project" value="UniProtKB-KW"/>
</dbReference>
<organism evidence="7">
    <name type="scientific">Lotus japonicus</name>
    <name type="common">Lotus corniculatus var. japonicus</name>
    <dbReference type="NCBI Taxonomy" id="34305"/>
    <lineage>
        <taxon>Eukaryota</taxon>
        <taxon>Viridiplantae</taxon>
        <taxon>Streptophyta</taxon>
        <taxon>Embryophyta</taxon>
        <taxon>Tracheophyta</taxon>
        <taxon>Spermatophyta</taxon>
        <taxon>Magnoliopsida</taxon>
        <taxon>eudicotyledons</taxon>
        <taxon>Gunneridae</taxon>
        <taxon>Pentapetalae</taxon>
        <taxon>rosids</taxon>
        <taxon>fabids</taxon>
        <taxon>Fabales</taxon>
        <taxon>Fabaceae</taxon>
        <taxon>Papilionoideae</taxon>
        <taxon>50 kb inversion clade</taxon>
        <taxon>NPAAA clade</taxon>
        <taxon>Hologalegina</taxon>
        <taxon>robinioid clade</taxon>
        <taxon>Loteae</taxon>
        <taxon>Lotus</taxon>
    </lineage>
</organism>
<keyword evidence="5" id="KW-0732">Signal</keyword>
<accession>I3SL71</accession>
<reference evidence="7" key="1">
    <citation type="submission" date="2012-05" db="EMBL/GenBank/DDBJ databases">
        <authorList>
            <person name="Krishnakumar V."/>
            <person name="Cheung F."/>
            <person name="Xiao Y."/>
            <person name="Chan A."/>
            <person name="Moskal W.A."/>
            <person name="Town C.D."/>
        </authorList>
    </citation>
    <scope>NUCLEOTIDE SEQUENCE</scope>
</reference>
<protein>
    <recommendedName>
        <fullName evidence="6">Legume lectin domain-containing protein</fullName>
    </recommendedName>
</protein>
<keyword evidence="4" id="KW-0106">Calcium</keyword>
<dbReference type="PROSITE" id="PS00307">
    <property type="entry name" value="LECTIN_LEGUME_BETA"/>
    <property type="match status" value="1"/>
</dbReference>
<keyword evidence="3" id="KW-0430">Lectin</keyword>
<dbReference type="InterPro" id="IPR016363">
    <property type="entry name" value="L-lectin"/>
</dbReference>
<dbReference type="PIRSF" id="PIRSF002690">
    <property type="entry name" value="L-type_lectin_plant"/>
    <property type="match status" value="1"/>
</dbReference>
<comment type="similarity">
    <text evidence="1">Belongs to the leguminous lectin family.</text>
</comment>
<feature type="signal peptide" evidence="5">
    <location>
        <begin position="1"/>
        <end position="31"/>
    </location>
</feature>
<keyword evidence="2" id="KW-0479">Metal-binding</keyword>
<dbReference type="Pfam" id="PF00139">
    <property type="entry name" value="Lectin_legB"/>
    <property type="match status" value="1"/>
</dbReference>
<dbReference type="EMBL" id="BT141219">
    <property type="protein sequence ID" value="AFK41013.1"/>
    <property type="molecule type" value="mRNA"/>
</dbReference>
<evidence type="ECO:0000256" key="3">
    <source>
        <dbReference type="ARBA" id="ARBA00022734"/>
    </source>
</evidence>
<dbReference type="PANTHER" id="PTHR32401">
    <property type="entry name" value="CONCANAVALIN A-LIKE LECTIN FAMILY PROTEIN"/>
    <property type="match status" value="1"/>
</dbReference>
<evidence type="ECO:0000256" key="5">
    <source>
        <dbReference type="SAM" id="SignalP"/>
    </source>
</evidence>
<feature type="domain" description="Legume lectin" evidence="6">
    <location>
        <begin position="35"/>
        <end position="262"/>
    </location>
</feature>
<dbReference type="AlphaFoldDB" id="I3SL71"/>
<dbReference type="InterPro" id="IPR050258">
    <property type="entry name" value="Leguminous_Lectin"/>
</dbReference>
<proteinExistence type="evidence at transcript level"/>
<name>I3SL71_LOTJA</name>
<dbReference type="PANTHER" id="PTHR32401:SF49">
    <property type="entry name" value="OS10G0129200 PROTEIN"/>
    <property type="match status" value="1"/>
</dbReference>
<dbReference type="GO" id="GO:0046872">
    <property type="term" value="F:metal ion binding"/>
    <property type="evidence" value="ECO:0007669"/>
    <property type="project" value="UniProtKB-KW"/>
</dbReference>
<evidence type="ECO:0000313" key="7">
    <source>
        <dbReference type="EMBL" id="AFK41013.1"/>
    </source>
</evidence>
<dbReference type="InterPro" id="IPR019825">
    <property type="entry name" value="Lectin_legB_Mn/Ca_BS"/>
</dbReference>
<feature type="chain" id="PRO_5003679354" description="Legume lectin domain-containing protein" evidence="5">
    <location>
        <begin position="32"/>
        <end position="270"/>
    </location>
</feature>
<evidence type="ECO:0000256" key="1">
    <source>
        <dbReference type="ARBA" id="ARBA00007606"/>
    </source>
</evidence>
<dbReference type="InterPro" id="IPR001220">
    <property type="entry name" value="Legume_lectin_dom"/>
</dbReference>
<evidence type="ECO:0000256" key="4">
    <source>
        <dbReference type="ARBA" id="ARBA00022837"/>
    </source>
</evidence>
<dbReference type="SUPFAM" id="SSF49899">
    <property type="entry name" value="Concanavalin A-like lectins/glucanases"/>
    <property type="match status" value="1"/>
</dbReference>
<dbReference type="InterPro" id="IPR013320">
    <property type="entry name" value="ConA-like_dom_sf"/>
</dbReference>